<dbReference type="KEGG" id="cate:C2869_06155"/>
<organism evidence="5 7">
    <name type="scientific">Saccharobesus litoralis</name>
    <dbReference type="NCBI Taxonomy" id="2172099"/>
    <lineage>
        <taxon>Bacteria</taxon>
        <taxon>Pseudomonadati</taxon>
        <taxon>Pseudomonadota</taxon>
        <taxon>Gammaproteobacteria</taxon>
        <taxon>Alteromonadales</taxon>
        <taxon>Alteromonadaceae</taxon>
        <taxon>Saccharobesus</taxon>
    </lineage>
</organism>
<keyword evidence="7" id="KW-1185">Reference proteome</keyword>
<dbReference type="KEGG" id="cate:C2869_19660"/>
<evidence type="ECO:0000313" key="7">
    <source>
        <dbReference type="Proteomes" id="UP000244441"/>
    </source>
</evidence>
<dbReference type="Proteomes" id="UP000244441">
    <property type="component" value="Chromosome"/>
</dbReference>
<dbReference type="RefSeq" id="WP_108602118.1">
    <property type="nucleotide sequence ID" value="NZ_CP026604.1"/>
</dbReference>
<dbReference type="Pfam" id="PF13007">
    <property type="entry name" value="LZ_Tnp_IS66"/>
    <property type="match status" value="1"/>
</dbReference>
<dbReference type="PANTHER" id="PTHR33678">
    <property type="entry name" value="BLL1576 PROTEIN"/>
    <property type="match status" value="1"/>
</dbReference>
<evidence type="ECO:0000313" key="6">
    <source>
        <dbReference type="EMBL" id="AWB68480.1"/>
    </source>
</evidence>
<dbReference type="InterPro" id="IPR052344">
    <property type="entry name" value="Transposase-related"/>
</dbReference>
<feature type="domain" description="Transposase IS66 C-terminal" evidence="4">
    <location>
        <begin position="476"/>
        <end position="514"/>
    </location>
</feature>
<evidence type="ECO:0000259" key="3">
    <source>
        <dbReference type="Pfam" id="PF13007"/>
    </source>
</evidence>
<dbReference type="EMBL" id="CP026604">
    <property type="protein sequence ID" value="AWB68480.1"/>
    <property type="molecule type" value="Genomic_DNA"/>
</dbReference>
<dbReference type="Pfam" id="PF13817">
    <property type="entry name" value="DDE_Tnp_IS66_C"/>
    <property type="match status" value="1"/>
</dbReference>
<dbReference type="PANTHER" id="PTHR33678:SF1">
    <property type="entry name" value="BLL1576 PROTEIN"/>
    <property type="match status" value="1"/>
</dbReference>
<dbReference type="NCBIfam" id="NF033517">
    <property type="entry name" value="transpos_IS66"/>
    <property type="match status" value="1"/>
</dbReference>
<dbReference type="InterPro" id="IPR039552">
    <property type="entry name" value="IS66_C"/>
</dbReference>
<feature type="region of interest" description="Disordered" evidence="1">
    <location>
        <begin position="83"/>
        <end position="107"/>
    </location>
</feature>
<dbReference type="InterPro" id="IPR004291">
    <property type="entry name" value="Transposase_IS66_central"/>
</dbReference>
<protein>
    <submittedName>
        <fullName evidence="5">IS66 family transposase</fullName>
    </submittedName>
</protein>
<evidence type="ECO:0000259" key="2">
    <source>
        <dbReference type="Pfam" id="PF03050"/>
    </source>
</evidence>
<accession>A0A2S0VPA9</accession>
<evidence type="ECO:0000256" key="1">
    <source>
        <dbReference type="SAM" id="MobiDB-lite"/>
    </source>
</evidence>
<reference evidence="5 7" key="1">
    <citation type="submission" date="2018-01" db="EMBL/GenBank/DDBJ databases">
        <title>Genome sequence of a Cantenovulum-like bacteria.</title>
        <authorList>
            <person name="Tan W.R."/>
            <person name="Lau N.-S."/>
            <person name="Go F."/>
            <person name="Amirul A.-A.A."/>
        </authorList>
    </citation>
    <scope>NUCLEOTIDE SEQUENCE [LARGE SCALE GENOMIC DNA]</scope>
    <source>
        <strain evidence="5 7">CCB-QB4</strain>
    </source>
</reference>
<feature type="domain" description="Transposase IS66 central" evidence="2">
    <location>
        <begin position="182"/>
        <end position="469"/>
    </location>
</feature>
<feature type="domain" description="Transposase TnpC homeodomain" evidence="3">
    <location>
        <begin position="50"/>
        <end position="116"/>
    </location>
</feature>
<dbReference type="EMBL" id="CP026604">
    <property type="protein sequence ID" value="AWB66046.1"/>
    <property type="molecule type" value="Genomic_DNA"/>
</dbReference>
<gene>
    <name evidence="5" type="ORF">C2869_06155</name>
    <name evidence="6" type="ORF">C2869_19660</name>
</gene>
<evidence type="ECO:0000313" key="5">
    <source>
        <dbReference type="EMBL" id="AWB66046.1"/>
    </source>
</evidence>
<feature type="compositionally biased region" description="Acidic residues" evidence="1">
    <location>
        <begin position="83"/>
        <end position="92"/>
    </location>
</feature>
<dbReference type="InterPro" id="IPR024463">
    <property type="entry name" value="Transposase_TnpC_homeodom"/>
</dbReference>
<dbReference type="AlphaFoldDB" id="A0A2S0VPA9"/>
<sequence length="523" mass="59364">MKLPPNTPLNLASDSTNIMEDMAALLSEKDDIIDKKTEVIAWQQQRIALLEEYLNLANQKRFGASSEQTKAEQGNLFNEAEITAEPEQEELPLPDTPSKAKTGRKPFSDKLPREQVFAYLSEEDKVGAIDTFFVKVREELDIIPAQVRVLEYMQEKAVFKDKQDKRIIKTADVILHPVAKAMGSVNLMTYIIVSKYADGMPLYRLENIVRRYGGDISRATLANWVIALARQVQPLIHLLREYQHNGSLIMVDETRIQVLKEPGASPTSNKYMWVTLGGEPERQSVLFEYDPSRGEEVPLRLLDGFTNGYLQSDGYAGYNAVCKEYKLTSLGCWDHARRKFKDAQVAQPKKVKNKASKADMALSYINKLYVIERNIKSLSANEKYQARQKQSVPVLNKLKKWLDVQRPKVVKDSLTGKAMTYLHNQWDKLMVYCEDGRLNISNILAENAVRPFAVGRKAWLFADSPAGAHASGIHYSLIETAKVNGLEPYHYLNAVFKALPYADTVEKLEALLPWNFKTENKES</sequence>
<evidence type="ECO:0000259" key="4">
    <source>
        <dbReference type="Pfam" id="PF13817"/>
    </source>
</evidence>
<dbReference type="OrthoDB" id="9800877at2"/>
<name>A0A2S0VPA9_9ALTE</name>
<proteinExistence type="predicted"/>
<dbReference type="Pfam" id="PF03050">
    <property type="entry name" value="DDE_Tnp_IS66"/>
    <property type="match status" value="1"/>
</dbReference>